<evidence type="ECO:0000313" key="3">
    <source>
        <dbReference type="EMBL" id="ORA70112.1"/>
    </source>
</evidence>
<protein>
    <recommendedName>
        <fullName evidence="2">DUF222 domain-containing protein</fullName>
    </recommendedName>
</protein>
<dbReference type="Proteomes" id="UP000192801">
    <property type="component" value="Unassembled WGS sequence"/>
</dbReference>
<evidence type="ECO:0000256" key="1">
    <source>
        <dbReference type="SAM" id="MobiDB-lite"/>
    </source>
</evidence>
<organism evidence="3 4">
    <name type="scientific">Mycolicibacterium insubricum</name>
    <dbReference type="NCBI Taxonomy" id="444597"/>
    <lineage>
        <taxon>Bacteria</taxon>
        <taxon>Bacillati</taxon>
        <taxon>Actinomycetota</taxon>
        <taxon>Actinomycetes</taxon>
        <taxon>Mycobacteriales</taxon>
        <taxon>Mycobacteriaceae</taxon>
        <taxon>Mycolicibacterium</taxon>
    </lineage>
</organism>
<feature type="region of interest" description="Disordered" evidence="1">
    <location>
        <begin position="319"/>
        <end position="352"/>
    </location>
</feature>
<feature type="compositionally biased region" description="Pro residues" evidence="1">
    <location>
        <begin position="507"/>
        <end position="527"/>
    </location>
</feature>
<dbReference type="STRING" id="444597.BST26_11835"/>
<dbReference type="EMBL" id="MVHS01000025">
    <property type="protein sequence ID" value="ORA70112.1"/>
    <property type="molecule type" value="Genomic_DNA"/>
</dbReference>
<gene>
    <name evidence="3" type="ORF">BST26_11835</name>
</gene>
<sequence length="604" mass="64963">MNRNAYADREAIFAALADAEAAYQKLANCSLDALTSEEVLDVLERRETLAWKQPAVDHRLLARLAADGNPGKLGAATLSRVLEERLRISRAAAKRRLDDAADLGPRMTLDGAALEPLLPAVAAAQAEGRISPEHVAIAREVYAQIPSAVTAKWRGYAQVELAELAAEHGPAMFRRLANLLLTVLDPDGDFSDRQRQNKRGLVLGPQCRDGSSKLSGVLTPEARATLEPLLAKLAAPGMCNPADEHPCVSGTPGEDQIRNDARTWKQRNHDALLAVLRAMLASGDLGQHNGLPVTVIVTTTLAEMEAAAHAGAQIDAAAGPAHRDLPTGGDRPATGRQAPPDPSSGALTGWATTAGGSRLPMSDVIRLGSHAVHYLVIFDGRGRALWLGRSKRIASADQRIVLVARDRGCTRPGCTASAYDCQAHHLGRGWRNGTDTNIDDLGQACGPDNVMADQFDWTTVLNDNGRVEWHPPPALDRGQSRVNAFNFPEDLLVDLRRRRARLRGQPDPGPAPPPYPPTPPGADPPGTAPGWLEDAVACAGWMSYFDETDAELDEIAAATGYDCAGYPWDPDCNPDCHDDGRTEITDEELARLIARDPERHLAER</sequence>
<reference evidence="3 4" key="1">
    <citation type="submission" date="2016-12" db="EMBL/GenBank/DDBJ databases">
        <title>The new phylogeny of genus Mycobacterium.</title>
        <authorList>
            <person name="Tortoli E."/>
            <person name="Trovato A."/>
            <person name="Cirillo D.M."/>
        </authorList>
    </citation>
    <scope>NUCLEOTIDE SEQUENCE [LARGE SCALE GENOMIC DNA]</scope>
    <source>
        <strain evidence="3 4">DSM 45130</strain>
    </source>
</reference>
<feature type="domain" description="DUF222" evidence="2">
    <location>
        <begin position="349"/>
        <end position="406"/>
    </location>
</feature>
<dbReference type="OrthoDB" id="4774865at2"/>
<dbReference type="Pfam" id="PF02720">
    <property type="entry name" value="DUF222"/>
    <property type="match status" value="2"/>
</dbReference>
<accession>A0A1X0DD62</accession>
<name>A0A1X0DD62_9MYCO</name>
<dbReference type="AlphaFoldDB" id="A0A1X0DD62"/>
<dbReference type="InterPro" id="IPR003870">
    <property type="entry name" value="DUF222"/>
</dbReference>
<evidence type="ECO:0000259" key="2">
    <source>
        <dbReference type="Pfam" id="PF02720"/>
    </source>
</evidence>
<evidence type="ECO:0000313" key="4">
    <source>
        <dbReference type="Proteomes" id="UP000192801"/>
    </source>
</evidence>
<dbReference type="InterPro" id="IPR003615">
    <property type="entry name" value="HNH_nuc"/>
</dbReference>
<dbReference type="RefSeq" id="WP_083031179.1">
    <property type="nucleotide sequence ID" value="NZ_AP022618.1"/>
</dbReference>
<feature type="domain" description="DUF222" evidence="2">
    <location>
        <begin position="41"/>
        <end position="313"/>
    </location>
</feature>
<keyword evidence="4" id="KW-1185">Reference proteome</keyword>
<feature type="compositionally biased region" description="Low complexity" evidence="1">
    <location>
        <begin position="343"/>
        <end position="352"/>
    </location>
</feature>
<proteinExistence type="predicted"/>
<feature type="region of interest" description="Disordered" evidence="1">
    <location>
        <begin position="502"/>
        <end position="530"/>
    </location>
</feature>
<comment type="caution">
    <text evidence="3">The sequence shown here is derived from an EMBL/GenBank/DDBJ whole genome shotgun (WGS) entry which is preliminary data.</text>
</comment>
<dbReference type="CDD" id="cd00085">
    <property type="entry name" value="HNHc"/>
    <property type="match status" value="1"/>
</dbReference>